<keyword evidence="1" id="KW-0472">Membrane</keyword>
<protein>
    <submittedName>
        <fullName evidence="2">DUF4190 domain-containing protein</fullName>
    </submittedName>
</protein>
<evidence type="ECO:0000256" key="1">
    <source>
        <dbReference type="SAM" id="Phobius"/>
    </source>
</evidence>
<dbReference type="Proteomes" id="UP000289734">
    <property type="component" value="Unassembled WGS sequence"/>
</dbReference>
<feature type="transmembrane region" description="Helical" evidence="1">
    <location>
        <begin position="67"/>
        <end position="87"/>
    </location>
</feature>
<keyword evidence="1" id="KW-1133">Transmembrane helix</keyword>
<feature type="transmembrane region" description="Helical" evidence="1">
    <location>
        <begin position="12"/>
        <end position="39"/>
    </location>
</feature>
<dbReference type="OrthoDB" id="1099888at2"/>
<dbReference type="AlphaFoldDB" id="A0A4Q1KL51"/>
<dbReference type="RefSeq" id="WP_129465005.1">
    <property type="nucleotide sequence ID" value="NZ_JACSXZ010000002.1"/>
</dbReference>
<evidence type="ECO:0000313" key="2">
    <source>
        <dbReference type="EMBL" id="RXR30651.1"/>
    </source>
</evidence>
<keyword evidence="1" id="KW-0812">Transmembrane</keyword>
<organism evidence="2 3">
    <name type="scientific">Flavobacterium piscinae</name>
    <dbReference type="NCBI Taxonomy" id="2506424"/>
    <lineage>
        <taxon>Bacteria</taxon>
        <taxon>Pseudomonadati</taxon>
        <taxon>Bacteroidota</taxon>
        <taxon>Flavobacteriia</taxon>
        <taxon>Flavobacteriales</taxon>
        <taxon>Flavobacteriaceae</taxon>
        <taxon>Flavobacterium</taxon>
    </lineage>
</organism>
<dbReference type="PROSITE" id="PS51257">
    <property type="entry name" value="PROKAR_LIPOPROTEIN"/>
    <property type="match status" value="1"/>
</dbReference>
<name>A0A4Q1KL51_9FLAO</name>
<dbReference type="NCBIfam" id="NF040945">
    <property type="entry name" value="CCC_membrane"/>
    <property type="match status" value="1"/>
</dbReference>
<keyword evidence="3" id="KW-1185">Reference proteome</keyword>
<evidence type="ECO:0000313" key="3">
    <source>
        <dbReference type="Proteomes" id="UP000289734"/>
    </source>
</evidence>
<accession>A0A4Q1KL51</accession>
<dbReference type="EMBL" id="SBKQ01000011">
    <property type="protein sequence ID" value="RXR30651.1"/>
    <property type="molecule type" value="Genomic_DNA"/>
</dbReference>
<proteinExistence type="predicted"/>
<comment type="caution">
    <text evidence="2">The sequence shown here is derived from an EMBL/GenBank/DDBJ whole genome shotgun (WGS) entry which is preliminary data.</text>
</comment>
<reference evidence="3" key="1">
    <citation type="submission" date="2019-01" db="EMBL/GenBank/DDBJ databases">
        <title>Cytophagaceae bacterium strain CAR-16.</title>
        <authorList>
            <person name="Chen W.-M."/>
        </authorList>
    </citation>
    <scope>NUCLEOTIDE SEQUENCE [LARGE SCALE GENOMIC DNA]</scope>
    <source>
        <strain evidence="3">ICH-30</strain>
    </source>
</reference>
<sequence>MEKQKLPNQTAIMILGITSFIGCCCTNGILGLILAGIGLHLAKKDEKMHAENPDIYDLGSLKTWKTINIISLVISAIFVLYLIYLLATGKFAESMEQYEELMNQLQNQ</sequence>
<gene>
    <name evidence="2" type="ORF">EQG68_11375</name>
</gene>